<evidence type="ECO:0000313" key="2">
    <source>
        <dbReference type="EMBL" id="KAG0255493.1"/>
    </source>
</evidence>
<dbReference type="EMBL" id="JAAAJB010000458">
    <property type="protein sequence ID" value="KAG0255493.1"/>
    <property type="molecule type" value="Genomic_DNA"/>
</dbReference>
<feature type="signal peptide" evidence="1">
    <location>
        <begin position="1"/>
        <end position="24"/>
    </location>
</feature>
<sequence>MARLNIIRLVAFYALLSAMSYGFASEVVSGGDATNLLQEIVSRLDTGMPSGWELLVKPPDVHGSSYSEVISSKHLEQAVGAWNLDLQIRDRVYTDVQALIRLHAQEVTFASQRFQYNIPECNPGDLPVCTHTVIVVVRRAIATQDIVELHHLYMLSTSNAIQQSTPEETCRRCWLFRECCDSIQIPRPFTISELDIIQTVLSTTSARWALSHMQTITNTLSLSSDPSLHNDLSIPVQLRQFVRNNIENKDVFKEHDDELISAFQKSMQLTQRRTRSYAMSIPEHRLAVIGDMIAGCLKEANVEQSLEDLYRQAQKEFPGSPFSLECQNVKQNQVMQERPSPGCLATAEVTTDTQYFWVLLSPHDTMLESVFIESNVHAVHLQCVAPTRHKNLSEKRLARPNCHQAETQDSPQEGSVVRLSLPQQDGRFSSVVYLARLPKYTDELNKALMDIVRYAGAAAFLRMTISSLHRGKNSPDRISGNHEVHSLGFTDALAAIGKALAAIGDGWTKLSHAIGPHLSESVRSRICLGFERYQHDVGSFVGNQVSREYFERDIDVLLSLAMVKDKDLDKLRAVMSMFDTPGEGTYSGSTVGYTARDGFHRFNYFYKNFNETTNKIDYVFGYLASDFVLAADTLIVNKKQIGWLGLNHTETVEHRDVPHKITEYDTEILERYFEVIAYRHMAPRLNQPQPRFPSMDGVCSTS</sequence>
<accession>A0A9P6U1F1</accession>
<keyword evidence="1" id="KW-0732">Signal</keyword>
<gene>
    <name evidence="2" type="ORF">DFQ27_006222</name>
</gene>
<comment type="caution">
    <text evidence="2">The sequence shown here is derived from an EMBL/GenBank/DDBJ whole genome shotgun (WGS) entry which is preliminary data.</text>
</comment>
<protein>
    <submittedName>
        <fullName evidence="2">Uncharacterized protein</fullName>
    </submittedName>
</protein>
<dbReference type="OrthoDB" id="10021044at2759"/>
<organism evidence="2 3">
    <name type="scientific">Actinomortierella ambigua</name>
    <dbReference type="NCBI Taxonomy" id="1343610"/>
    <lineage>
        <taxon>Eukaryota</taxon>
        <taxon>Fungi</taxon>
        <taxon>Fungi incertae sedis</taxon>
        <taxon>Mucoromycota</taxon>
        <taxon>Mortierellomycotina</taxon>
        <taxon>Mortierellomycetes</taxon>
        <taxon>Mortierellales</taxon>
        <taxon>Mortierellaceae</taxon>
        <taxon>Actinomortierella</taxon>
    </lineage>
</organism>
<name>A0A9P6U1F1_9FUNG</name>
<keyword evidence="3" id="KW-1185">Reference proteome</keyword>
<dbReference type="Proteomes" id="UP000807716">
    <property type="component" value="Unassembled WGS sequence"/>
</dbReference>
<reference evidence="2" key="1">
    <citation type="journal article" date="2020" name="Fungal Divers.">
        <title>Resolving the Mortierellaceae phylogeny through synthesis of multi-gene phylogenetics and phylogenomics.</title>
        <authorList>
            <person name="Vandepol N."/>
            <person name="Liber J."/>
            <person name="Desiro A."/>
            <person name="Na H."/>
            <person name="Kennedy M."/>
            <person name="Barry K."/>
            <person name="Grigoriev I.V."/>
            <person name="Miller A.N."/>
            <person name="O'Donnell K."/>
            <person name="Stajich J.E."/>
            <person name="Bonito G."/>
        </authorList>
    </citation>
    <scope>NUCLEOTIDE SEQUENCE</scope>
    <source>
        <strain evidence="2">BC1065</strain>
    </source>
</reference>
<feature type="chain" id="PRO_5040513666" evidence="1">
    <location>
        <begin position="25"/>
        <end position="702"/>
    </location>
</feature>
<proteinExistence type="predicted"/>
<evidence type="ECO:0000313" key="3">
    <source>
        <dbReference type="Proteomes" id="UP000807716"/>
    </source>
</evidence>
<dbReference type="AlphaFoldDB" id="A0A9P6U1F1"/>
<evidence type="ECO:0000256" key="1">
    <source>
        <dbReference type="SAM" id="SignalP"/>
    </source>
</evidence>